<evidence type="ECO:0000313" key="3">
    <source>
        <dbReference type="Proteomes" id="UP001066276"/>
    </source>
</evidence>
<proteinExistence type="predicted"/>
<gene>
    <name evidence="2" type="ORF">NDU88_000030</name>
</gene>
<sequence length="178" mass="18764">MRERTRPAPCAPGSPRGLADGSNAHDGVAARAPAHRTVKQGYAREDSAGPVRARQPPRTSGRLQRTRRGRGVEPSPRCWRRGPGDGSGASSALPRSAGLGGHRGLRVKQGYAREDSAGPVRARQPPRTSGRLQRTRRGRGVEPSPRCWRRGPGDGSGASSALPRSAGLGGHRGLRGVL</sequence>
<protein>
    <submittedName>
        <fullName evidence="2">Uncharacterized protein</fullName>
    </submittedName>
</protein>
<evidence type="ECO:0000313" key="2">
    <source>
        <dbReference type="EMBL" id="KAJ1183205.1"/>
    </source>
</evidence>
<name>A0AAV7U2A1_PLEWA</name>
<evidence type="ECO:0000256" key="1">
    <source>
        <dbReference type="SAM" id="MobiDB-lite"/>
    </source>
</evidence>
<organism evidence="2 3">
    <name type="scientific">Pleurodeles waltl</name>
    <name type="common">Iberian ribbed newt</name>
    <dbReference type="NCBI Taxonomy" id="8319"/>
    <lineage>
        <taxon>Eukaryota</taxon>
        <taxon>Metazoa</taxon>
        <taxon>Chordata</taxon>
        <taxon>Craniata</taxon>
        <taxon>Vertebrata</taxon>
        <taxon>Euteleostomi</taxon>
        <taxon>Amphibia</taxon>
        <taxon>Batrachia</taxon>
        <taxon>Caudata</taxon>
        <taxon>Salamandroidea</taxon>
        <taxon>Salamandridae</taxon>
        <taxon>Pleurodelinae</taxon>
        <taxon>Pleurodeles</taxon>
    </lineage>
</organism>
<dbReference type="AlphaFoldDB" id="A0AAV7U2A1"/>
<feature type="region of interest" description="Disordered" evidence="1">
    <location>
        <begin position="1"/>
        <end position="178"/>
    </location>
</feature>
<dbReference type="EMBL" id="JANPWB010000005">
    <property type="protein sequence ID" value="KAJ1183205.1"/>
    <property type="molecule type" value="Genomic_DNA"/>
</dbReference>
<accession>A0AAV7U2A1</accession>
<dbReference type="Proteomes" id="UP001066276">
    <property type="component" value="Chromosome 3_1"/>
</dbReference>
<keyword evidence="3" id="KW-1185">Reference proteome</keyword>
<comment type="caution">
    <text evidence="2">The sequence shown here is derived from an EMBL/GenBank/DDBJ whole genome shotgun (WGS) entry which is preliminary data.</text>
</comment>
<reference evidence="2" key="1">
    <citation type="journal article" date="2022" name="bioRxiv">
        <title>Sequencing and chromosome-scale assembly of the giantPleurodeles waltlgenome.</title>
        <authorList>
            <person name="Brown T."/>
            <person name="Elewa A."/>
            <person name="Iarovenko S."/>
            <person name="Subramanian E."/>
            <person name="Araus A.J."/>
            <person name="Petzold A."/>
            <person name="Susuki M."/>
            <person name="Suzuki K.-i.T."/>
            <person name="Hayashi T."/>
            <person name="Toyoda A."/>
            <person name="Oliveira C."/>
            <person name="Osipova E."/>
            <person name="Leigh N.D."/>
            <person name="Simon A."/>
            <person name="Yun M.H."/>
        </authorList>
    </citation>
    <scope>NUCLEOTIDE SEQUENCE</scope>
    <source>
        <strain evidence="2">20211129_DDA</strain>
        <tissue evidence="2">Liver</tissue>
    </source>
</reference>